<feature type="transmembrane region" description="Helical" evidence="8">
    <location>
        <begin position="793"/>
        <end position="813"/>
    </location>
</feature>
<dbReference type="Pfam" id="PF13041">
    <property type="entry name" value="PPR_2"/>
    <property type="match status" value="3"/>
</dbReference>
<comment type="subcellular location">
    <subcellularLocation>
        <location evidence="1">Membrane</location>
    </subcellularLocation>
</comment>
<dbReference type="FunFam" id="1.25.40.10:FF:000031">
    <property type="entry name" value="Pentatricopeptide repeat-containing protein mitochondrial"/>
    <property type="match status" value="1"/>
</dbReference>
<sequence>MDTTKLIHLIKNTINSKSIKHAKIIHQKAITSGLQTNIAICKNLVTLYFSCHLYNSANLVFKSIEHPLDITLWNTLVSNYTKCYMFNEAIQVYENLVHFSTNLKPDSYTYPSVLKACSGLKDGSLGKKIHTHLVKNGFESDVVVMSSLFAIQVYENLVHFSTNLKPDSYTYPSVLKACSGLKDGSLGKKIHTHLVKNGFESDVVVMSSLFGMYAKCGMFRVAIKVFDEKPERDVGCWNTVISCYLHDGKYAKALELFGEMRDCGFECDSVTYTTAISACAKVMDVERGKEVHEEAVRNGFGSDGFVQAALVDMYGKCGCLEMAVQVFEDIEFKSLVSWNSMIAGYSLRGDSKSCIHLLSRMNRDGIRPNSTSLSSSLMACSKSANLKYGKFIHGYIIKNNIKFDTFMYTSLVDAYFKCGKTSSAEYIFKKMPKTNVVEWNLMISGYVALGSYLEALGIYNDMNAACIKPDAITFTSILAACSQLGALERGKEIHKCIIEGKFESNEIVMGALLDMYTKCGAVDEAQQVFTRLPERDLISWTTIITAYGSHGRAFEALKLFQEMQNFNIKPDRVVFLAVISTCSHAGLVNEGCYYFNQMVNDYSIKPKIADYSCLVDLLGRAGRLHEAYAILQRTASIREDVELLSTLFSACHIHGDLELGEKIGCLLVDKTPDDPSTYIVLANMYASLKKWDEARKVRLKMKELGLRKNPGCTWIEIDKKIVPFLVEDKSIPQASFVYQCLSVLAGHMNKDELLFQKTISNMECMPAWTAIAHITTAVIGSGVLSLSWSVAQLGWTAGPVSLILFALVTYLNASLLTNFHHYSDPHNGVTVINCSYLQAVQNILGIKPPQIANGKAKRSKPLSHQLVIFSAIVVPGVLLLLCCVGFICCRRTNVKKVQGTLNSNS</sequence>
<dbReference type="FunFam" id="1.25.40.10:FF:000158">
    <property type="entry name" value="pentatricopeptide repeat-containing protein At2g33680"/>
    <property type="match status" value="1"/>
</dbReference>
<keyword evidence="5 8" id="KW-1133">Transmembrane helix</keyword>
<gene>
    <name evidence="10" type="ORF">CTI12_AA441750</name>
</gene>
<evidence type="ECO:0000256" key="2">
    <source>
        <dbReference type="ARBA" id="ARBA00022692"/>
    </source>
</evidence>
<proteinExistence type="predicted"/>
<dbReference type="GO" id="GO:0099402">
    <property type="term" value="P:plant organ development"/>
    <property type="evidence" value="ECO:0007669"/>
    <property type="project" value="UniProtKB-ARBA"/>
</dbReference>
<keyword evidence="4" id="KW-0813">Transport</keyword>
<feature type="repeat" description="PPR" evidence="7">
    <location>
        <begin position="536"/>
        <end position="570"/>
    </location>
</feature>
<dbReference type="InterPro" id="IPR046848">
    <property type="entry name" value="E_motif"/>
</dbReference>
<feature type="repeat" description="PPR" evidence="7">
    <location>
        <begin position="268"/>
        <end position="302"/>
    </location>
</feature>
<keyword evidence="4" id="KW-0029">Amino-acid transport</keyword>
<name>A0A2U1LSA9_ARTAN</name>
<evidence type="ECO:0000313" key="10">
    <source>
        <dbReference type="EMBL" id="PWA51885.1"/>
    </source>
</evidence>
<dbReference type="InterPro" id="IPR013057">
    <property type="entry name" value="AA_transpt_TM"/>
</dbReference>
<evidence type="ECO:0000256" key="3">
    <source>
        <dbReference type="ARBA" id="ARBA00022737"/>
    </source>
</evidence>
<dbReference type="GO" id="GO:0006865">
    <property type="term" value="P:amino acid transport"/>
    <property type="evidence" value="ECO:0007669"/>
    <property type="project" value="UniProtKB-KW"/>
</dbReference>
<feature type="repeat" description="PPR" evidence="7">
    <location>
        <begin position="404"/>
        <end position="438"/>
    </location>
</feature>
<dbReference type="STRING" id="35608.A0A2U1LSA9"/>
<dbReference type="NCBIfam" id="TIGR00756">
    <property type="entry name" value="PPR"/>
    <property type="match status" value="5"/>
</dbReference>
<dbReference type="GO" id="GO:0009451">
    <property type="term" value="P:RNA modification"/>
    <property type="evidence" value="ECO:0007669"/>
    <property type="project" value="InterPro"/>
</dbReference>
<keyword evidence="3" id="KW-0677">Repeat</keyword>
<dbReference type="Gene3D" id="1.25.40.10">
    <property type="entry name" value="Tetratricopeptide repeat domain"/>
    <property type="match status" value="4"/>
</dbReference>
<dbReference type="OrthoDB" id="185373at2759"/>
<dbReference type="EMBL" id="PKPP01007996">
    <property type="protein sequence ID" value="PWA51885.1"/>
    <property type="molecule type" value="Genomic_DNA"/>
</dbReference>
<protein>
    <recommendedName>
        <fullName evidence="9">Amino acid transporter transmembrane domain-containing protein</fullName>
    </recommendedName>
</protein>
<evidence type="ECO:0000256" key="5">
    <source>
        <dbReference type="ARBA" id="ARBA00022989"/>
    </source>
</evidence>
<feature type="repeat" description="PPR" evidence="7">
    <location>
        <begin position="674"/>
        <end position="708"/>
    </location>
</feature>
<dbReference type="GO" id="GO:0003723">
    <property type="term" value="F:RNA binding"/>
    <property type="evidence" value="ECO:0007669"/>
    <property type="project" value="InterPro"/>
</dbReference>
<evidence type="ECO:0000259" key="9">
    <source>
        <dbReference type="Pfam" id="PF01490"/>
    </source>
</evidence>
<reference evidence="10 11" key="1">
    <citation type="journal article" date="2018" name="Mol. Plant">
        <title>The genome of Artemisia annua provides insight into the evolution of Asteraceae family and artemisinin biosynthesis.</title>
        <authorList>
            <person name="Shen Q."/>
            <person name="Zhang L."/>
            <person name="Liao Z."/>
            <person name="Wang S."/>
            <person name="Yan T."/>
            <person name="Shi P."/>
            <person name="Liu M."/>
            <person name="Fu X."/>
            <person name="Pan Q."/>
            <person name="Wang Y."/>
            <person name="Lv Z."/>
            <person name="Lu X."/>
            <person name="Zhang F."/>
            <person name="Jiang W."/>
            <person name="Ma Y."/>
            <person name="Chen M."/>
            <person name="Hao X."/>
            <person name="Li L."/>
            <person name="Tang Y."/>
            <person name="Lv G."/>
            <person name="Zhou Y."/>
            <person name="Sun X."/>
            <person name="Brodelius P.E."/>
            <person name="Rose J.K.C."/>
            <person name="Tang K."/>
        </authorList>
    </citation>
    <scope>NUCLEOTIDE SEQUENCE [LARGE SCALE GENOMIC DNA]</scope>
    <source>
        <strain evidence="11">cv. Huhao1</strain>
        <tissue evidence="10">Leaf</tissue>
    </source>
</reference>
<dbReference type="SUPFAM" id="SSF48452">
    <property type="entry name" value="TPR-like"/>
    <property type="match status" value="1"/>
</dbReference>
<accession>A0A2U1LSA9</accession>
<dbReference type="PANTHER" id="PTHR47926">
    <property type="entry name" value="PENTATRICOPEPTIDE REPEAT-CONTAINING PROTEIN"/>
    <property type="match status" value="1"/>
</dbReference>
<keyword evidence="6 8" id="KW-0472">Membrane</keyword>
<dbReference type="Pfam" id="PF20431">
    <property type="entry name" value="E_motif"/>
    <property type="match status" value="1"/>
</dbReference>
<comment type="caution">
    <text evidence="10">The sequence shown here is derived from an EMBL/GenBank/DDBJ whole genome shotgun (WGS) entry which is preliminary data.</text>
</comment>
<evidence type="ECO:0000256" key="7">
    <source>
        <dbReference type="PROSITE-ProRule" id="PRU00708"/>
    </source>
</evidence>
<feature type="domain" description="Amino acid transporter transmembrane" evidence="9">
    <location>
        <begin position="767"/>
        <end position="845"/>
    </location>
</feature>
<evidence type="ECO:0000256" key="8">
    <source>
        <dbReference type="SAM" id="Phobius"/>
    </source>
</evidence>
<evidence type="ECO:0000256" key="6">
    <source>
        <dbReference type="ARBA" id="ARBA00023136"/>
    </source>
</evidence>
<dbReference type="FunFam" id="1.25.40.10:FF:000344">
    <property type="entry name" value="Pentatricopeptide repeat-containing protein"/>
    <property type="match status" value="1"/>
</dbReference>
<dbReference type="Pfam" id="PF01535">
    <property type="entry name" value="PPR"/>
    <property type="match status" value="7"/>
</dbReference>
<organism evidence="10 11">
    <name type="scientific">Artemisia annua</name>
    <name type="common">Sweet wormwood</name>
    <dbReference type="NCBI Taxonomy" id="35608"/>
    <lineage>
        <taxon>Eukaryota</taxon>
        <taxon>Viridiplantae</taxon>
        <taxon>Streptophyta</taxon>
        <taxon>Embryophyta</taxon>
        <taxon>Tracheophyta</taxon>
        <taxon>Spermatophyta</taxon>
        <taxon>Magnoliopsida</taxon>
        <taxon>eudicotyledons</taxon>
        <taxon>Gunneridae</taxon>
        <taxon>Pentapetalae</taxon>
        <taxon>asterids</taxon>
        <taxon>campanulids</taxon>
        <taxon>Asterales</taxon>
        <taxon>Asteraceae</taxon>
        <taxon>Asteroideae</taxon>
        <taxon>Anthemideae</taxon>
        <taxon>Artemisiinae</taxon>
        <taxon>Artemisia</taxon>
    </lineage>
</organism>
<dbReference type="PANTHER" id="PTHR47926:SF452">
    <property type="entry name" value="PENTATRICOPEPTIDE REPEAT-CONTAINING PROTEIN"/>
    <property type="match status" value="1"/>
</dbReference>
<feature type="repeat" description="PPR" evidence="7">
    <location>
        <begin position="233"/>
        <end position="267"/>
    </location>
</feature>
<dbReference type="InterPro" id="IPR011990">
    <property type="entry name" value="TPR-like_helical_dom_sf"/>
</dbReference>
<feature type="transmembrane region" description="Helical" evidence="8">
    <location>
        <begin position="866"/>
        <end position="889"/>
    </location>
</feature>
<feature type="repeat" description="PPR" evidence="7">
    <location>
        <begin position="334"/>
        <end position="368"/>
    </location>
</feature>
<evidence type="ECO:0000256" key="4">
    <source>
        <dbReference type="ARBA" id="ARBA00022970"/>
    </source>
</evidence>
<dbReference type="AlphaFoldDB" id="A0A2U1LSA9"/>
<evidence type="ECO:0000256" key="1">
    <source>
        <dbReference type="ARBA" id="ARBA00004370"/>
    </source>
</evidence>
<dbReference type="Pfam" id="PF01490">
    <property type="entry name" value="Aa_trans"/>
    <property type="match status" value="1"/>
</dbReference>
<dbReference type="InterPro" id="IPR046960">
    <property type="entry name" value="PPR_At4g14850-like_plant"/>
</dbReference>
<dbReference type="GO" id="GO:0016020">
    <property type="term" value="C:membrane"/>
    <property type="evidence" value="ECO:0007669"/>
    <property type="project" value="UniProtKB-SubCell"/>
</dbReference>
<dbReference type="Proteomes" id="UP000245207">
    <property type="component" value="Unassembled WGS sequence"/>
</dbReference>
<dbReference type="FunFam" id="1.25.40.10:FF:000284">
    <property type="entry name" value="Pentatricopeptide repeat-containing protein"/>
    <property type="match status" value="1"/>
</dbReference>
<dbReference type="InterPro" id="IPR002885">
    <property type="entry name" value="PPR_rpt"/>
</dbReference>
<dbReference type="PROSITE" id="PS51375">
    <property type="entry name" value="PPR"/>
    <property type="match status" value="6"/>
</dbReference>
<evidence type="ECO:0000313" key="11">
    <source>
        <dbReference type="Proteomes" id="UP000245207"/>
    </source>
</evidence>
<keyword evidence="11" id="KW-1185">Reference proteome</keyword>
<keyword evidence="2 8" id="KW-0812">Transmembrane</keyword>
<feature type="transmembrane region" description="Helical" evidence="8">
    <location>
        <begin position="765"/>
        <end position="786"/>
    </location>
</feature>